<feature type="transmembrane region" description="Helical" evidence="2">
    <location>
        <begin position="21"/>
        <end position="44"/>
    </location>
</feature>
<dbReference type="Gene3D" id="3.30.700.10">
    <property type="entry name" value="Glycoprotein, Type 4 Pilin"/>
    <property type="match status" value="1"/>
</dbReference>
<sequence>MSMPLDLSRSLSRQFRQRAGAGGFTLIELMIVVAIIGILAAVAYPSYADHVRKSRRAQAKADLVEYSQLLERSHTTNNTYASFKFGNGSTTIQSPREGGTAQYNITLATTQSTFTLTAAPQGSQANDKCGTLTLNQAGVKTPSATATPGCW</sequence>
<dbReference type="Pfam" id="PF16732">
    <property type="entry name" value="ComP_DUS"/>
    <property type="match status" value="1"/>
</dbReference>
<dbReference type="Proteomes" id="UP000187097">
    <property type="component" value="Chromosome"/>
</dbReference>
<dbReference type="GO" id="GO:0043683">
    <property type="term" value="P:type IV pilus assembly"/>
    <property type="evidence" value="ECO:0007669"/>
    <property type="project" value="InterPro"/>
</dbReference>
<gene>
    <name evidence="3" type="ORF">IXO792_16050</name>
</gene>
<dbReference type="AlphaFoldDB" id="A0AAJ5ME39"/>
<evidence type="ECO:0000313" key="4">
    <source>
        <dbReference type="Proteomes" id="UP000187097"/>
    </source>
</evidence>
<dbReference type="Pfam" id="PF07963">
    <property type="entry name" value="N_methyl"/>
    <property type="match status" value="1"/>
</dbReference>
<dbReference type="NCBIfam" id="TIGR02532">
    <property type="entry name" value="IV_pilin_GFxxxE"/>
    <property type="match status" value="1"/>
</dbReference>
<dbReference type="PRINTS" id="PR00813">
    <property type="entry name" value="BCTERIALGSPG"/>
</dbReference>
<dbReference type="PANTHER" id="PTHR30093">
    <property type="entry name" value="GENERAL SECRETION PATHWAY PROTEIN G"/>
    <property type="match status" value="1"/>
</dbReference>
<organism evidence="3 4">
    <name type="scientific">Xanthomonas oryzae pv. oryzae</name>
    <dbReference type="NCBI Taxonomy" id="64187"/>
    <lineage>
        <taxon>Bacteria</taxon>
        <taxon>Pseudomonadati</taxon>
        <taxon>Pseudomonadota</taxon>
        <taxon>Gammaproteobacteria</taxon>
        <taxon>Lysobacterales</taxon>
        <taxon>Lysobacteraceae</taxon>
        <taxon>Xanthomonas</taxon>
    </lineage>
</organism>
<reference evidence="3" key="2">
    <citation type="submission" date="2020-01" db="EMBL/GenBank/DDBJ databases">
        <title>Complete genome investigation of Xanthomonas oryzae strains.</title>
        <authorList>
            <person name="Kaur A."/>
            <person name="Bansal K."/>
            <person name="Patil P.B."/>
        </authorList>
    </citation>
    <scope>NUCLEOTIDE SEQUENCE</scope>
    <source>
        <strain evidence="3">IXO792</strain>
    </source>
</reference>
<dbReference type="SUPFAM" id="SSF54523">
    <property type="entry name" value="Pili subunits"/>
    <property type="match status" value="1"/>
</dbReference>
<keyword evidence="2" id="KW-1133">Transmembrane helix</keyword>
<dbReference type="InterPro" id="IPR012902">
    <property type="entry name" value="N_methyl_site"/>
</dbReference>
<protein>
    <submittedName>
        <fullName evidence="3">Prepilin-type N-terminal cleavage/methylation domain-containing protein</fullName>
    </submittedName>
</protein>
<reference evidence="3" key="1">
    <citation type="submission" date="2015-01" db="EMBL/GenBank/DDBJ databases">
        <authorList>
            <person name="Midha S."/>
            <person name="Anil M.G."/>
            <person name="Mishra D."/>
            <person name="Brahma K."/>
            <person name="Laha G.S."/>
            <person name="Sundaram R.M."/>
            <person name="Sonti R.V."/>
            <person name="Patil P.B."/>
        </authorList>
    </citation>
    <scope>NUCLEOTIDE SEQUENCE</scope>
    <source>
        <strain evidence="3">IXO792</strain>
    </source>
</reference>
<dbReference type="PANTHER" id="PTHR30093:SF47">
    <property type="entry name" value="TYPE IV PILUS NON-CORE MINOR PILIN PILE"/>
    <property type="match status" value="1"/>
</dbReference>
<dbReference type="InterPro" id="IPR045584">
    <property type="entry name" value="Pilin-like"/>
</dbReference>
<dbReference type="InterPro" id="IPR000983">
    <property type="entry name" value="Bac_GSPG_pilin"/>
</dbReference>
<accession>A0AAJ5ME39</accession>
<dbReference type="PROSITE" id="PS00409">
    <property type="entry name" value="PROKAR_NTER_METHYL"/>
    <property type="match status" value="1"/>
</dbReference>
<keyword evidence="1" id="KW-0488">Methylation</keyword>
<dbReference type="GO" id="GO:0015627">
    <property type="term" value="C:type II protein secretion system complex"/>
    <property type="evidence" value="ECO:0007669"/>
    <property type="project" value="InterPro"/>
</dbReference>
<evidence type="ECO:0000256" key="1">
    <source>
        <dbReference type="ARBA" id="ARBA00022481"/>
    </source>
</evidence>
<name>A0AAJ5ME39_XANOO</name>
<keyword evidence="2" id="KW-0472">Membrane</keyword>
<evidence type="ECO:0000256" key="2">
    <source>
        <dbReference type="SAM" id="Phobius"/>
    </source>
</evidence>
<evidence type="ECO:0000313" key="3">
    <source>
        <dbReference type="EMBL" id="UXW02243.1"/>
    </source>
</evidence>
<keyword evidence="2" id="KW-0812">Transmembrane</keyword>
<dbReference type="GO" id="GO:0015628">
    <property type="term" value="P:protein secretion by the type II secretion system"/>
    <property type="evidence" value="ECO:0007669"/>
    <property type="project" value="InterPro"/>
</dbReference>
<dbReference type="InterPro" id="IPR031982">
    <property type="entry name" value="PilE-like"/>
</dbReference>
<proteinExistence type="predicted"/>
<dbReference type="EMBL" id="CP047493">
    <property type="protein sequence ID" value="UXW02243.1"/>
    <property type="molecule type" value="Genomic_DNA"/>
</dbReference>